<dbReference type="Proteomes" id="UP000831963">
    <property type="component" value="Chromosome"/>
</dbReference>
<dbReference type="EMBL" id="CP078077">
    <property type="protein sequence ID" value="UPL14738.1"/>
    <property type="molecule type" value="Genomic_DNA"/>
</dbReference>
<reference evidence="1 2" key="1">
    <citation type="submission" date="2021-06" db="EMBL/GenBank/DDBJ databases">
        <title>Genome-based taxonomic framework of Microbacterium strains isolated from marine environment, the description of four new species and reclassification of four preexisting species.</title>
        <authorList>
            <person name="Lee S.D."/>
            <person name="Kim S.-M."/>
            <person name="Byeon Y.-S."/>
            <person name="Yang H.L."/>
            <person name="Kim I.S."/>
        </authorList>
    </citation>
    <scope>NUCLEOTIDE SEQUENCE [LARGE SCALE GENOMIC DNA]</scope>
    <source>
        <strain evidence="1 2">SSW1-36</strain>
    </source>
</reference>
<name>A0ABY4IT73_9MICO</name>
<sequence length="168" mass="18632">MKQELSELQLHIFDGEWTVGEYGDIPNGCGANGYNFYVQRGTPLESDWRMSAPTAPDIADELMDWLEGRGWTGIVGRTYAAGVSSVTVEAEKRSSYIDDLLITISSGVENDIVTIRATSTCEAGDRWELRELMFPDNLFDYDVVEREHPTETPKFGMATPAPTASPES</sequence>
<evidence type="ECO:0000313" key="1">
    <source>
        <dbReference type="EMBL" id="UPL14738.1"/>
    </source>
</evidence>
<gene>
    <name evidence="1" type="ORF">KV396_09710</name>
</gene>
<organism evidence="1 2">
    <name type="scientific">Microbacterium galbinum</name>
    <dbReference type="NCBI Taxonomy" id="2851646"/>
    <lineage>
        <taxon>Bacteria</taxon>
        <taxon>Bacillati</taxon>
        <taxon>Actinomycetota</taxon>
        <taxon>Actinomycetes</taxon>
        <taxon>Micrococcales</taxon>
        <taxon>Microbacteriaceae</taxon>
        <taxon>Microbacterium</taxon>
    </lineage>
</organism>
<protein>
    <submittedName>
        <fullName evidence="1">Uncharacterized protein</fullName>
    </submittedName>
</protein>
<accession>A0ABY4IT73</accession>
<keyword evidence="2" id="KW-1185">Reference proteome</keyword>
<evidence type="ECO:0000313" key="2">
    <source>
        <dbReference type="Proteomes" id="UP000831963"/>
    </source>
</evidence>
<dbReference type="RefSeq" id="WP_247955584.1">
    <property type="nucleotide sequence ID" value="NZ_CP078077.1"/>
</dbReference>
<proteinExistence type="predicted"/>